<proteinExistence type="predicted"/>
<feature type="compositionally biased region" description="Polar residues" evidence="2">
    <location>
        <begin position="198"/>
        <end position="207"/>
    </location>
</feature>
<feature type="compositionally biased region" description="Low complexity" evidence="2">
    <location>
        <begin position="119"/>
        <end position="140"/>
    </location>
</feature>
<evidence type="ECO:0000313" key="4">
    <source>
        <dbReference type="EMBL" id="MCQ3829170.1"/>
    </source>
</evidence>
<evidence type="ECO:0000256" key="2">
    <source>
        <dbReference type="SAM" id="MobiDB-lite"/>
    </source>
</evidence>
<feature type="coiled-coil region" evidence="1">
    <location>
        <begin position="221"/>
        <end position="262"/>
    </location>
</feature>
<keyword evidence="1" id="KW-0175">Coiled coil</keyword>
<dbReference type="PANTHER" id="PTHR38043">
    <property type="entry name" value="PROTEIN HEMX"/>
    <property type="match status" value="1"/>
</dbReference>
<keyword evidence="5" id="KW-1185">Reference proteome</keyword>
<feature type="region of interest" description="Disordered" evidence="2">
    <location>
        <begin position="1"/>
        <end position="67"/>
    </location>
</feature>
<feature type="compositionally biased region" description="Basic and acidic residues" evidence="2">
    <location>
        <begin position="13"/>
        <end position="32"/>
    </location>
</feature>
<accession>A0ABT1NZ68</accession>
<sequence>MSDKKAPASANPDGKKNSDEKDVPMVTEKAEPKSNFAKAAQGRAGDKGKTSTSGTKPTSARKGTGKKGHGWRWFWLLLIALIALAVAAWYFIPAVRSQVNAHLQELPLIGQHFSAGGALGSQSRGSAAGAPASPTDSSGSQRPAQADRGSVGNTASSGNIDSENAATDATTPGTSDTDNTNDSRSPTPQAEQPKLQPEASQPRQPAATSPVPPQHQNLEQINHLRQQLATQNQTVEQLNQTIAQLQQQIAGLQRNVTAQGNRLSQLGNASREDWQLAEADYLLRLANQRLMLEQDSRAALGLLQEVDKIIRNVDMPDLYGVRQQIARDITALKLAETVDREGLYLRLRALEEQMVKLNIQPQFDLAKRDAAAAQSQADNGAVGEAHFRSSWQNFVDFIKGSVRIRDGEVDPILLSPQSETRFRQSLRLNMEQAELAVLRADDTVYKDAINHARQLLLDYGVENQQRQVILRELDALGQENIKTELPDLSASQSALRNFIDKMHKVSSGQPGNDDNGGSNW</sequence>
<evidence type="ECO:0000313" key="5">
    <source>
        <dbReference type="Proteomes" id="UP001205566"/>
    </source>
</evidence>
<name>A0ABT1NZ68_9GAMM</name>
<evidence type="ECO:0000256" key="1">
    <source>
        <dbReference type="SAM" id="Coils"/>
    </source>
</evidence>
<keyword evidence="3" id="KW-0472">Membrane</keyword>
<comment type="caution">
    <text evidence="4">The sequence shown here is derived from an EMBL/GenBank/DDBJ whole genome shotgun (WGS) entry which is preliminary data.</text>
</comment>
<reference evidence="4" key="1">
    <citation type="thesis" date="2020" institute="Technische Universitat Dresden" country="Dresden, Germany">
        <title>The Agarolytic System of Microbulbifer elongatus PORT2, Isolated from Batu Karas, Pangandaran West Java Indonesia.</title>
        <authorList>
            <person name="Anggraeni S.R."/>
        </authorList>
    </citation>
    <scope>NUCLEOTIDE SEQUENCE</scope>
    <source>
        <strain evidence="4">PORT2</strain>
    </source>
</reference>
<dbReference type="InterPro" id="IPR007470">
    <property type="entry name" value="HemX"/>
</dbReference>
<dbReference type="PANTHER" id="PTHR38043:SF1">
    <property type="entry name" value="PROTEIN HEMX"/>
    <property type="match status" value="1"/>
</dbReference>
<feature type="transmembrane region" description="Helical" evidence="3">
    <location>
        <begin position="71"/>
        <end position="92"/>
    </location>
</feature>
<evidence type="ECO:0000256" key="3">
    <source>
        <dbReference type="SAM" id="Phobius"/>
    </source>
</evidence>
<feature type="region of interest" description="Disordered" evidence="2">
    <location>
        <begin position="119"/>
        <end position="214"/>
    </location>
</feature>
<organism evidence="4 5">
    <name type="scientific">Microbulbifer elongatus</name>
    <dbReference type="NCBI Taxonomy" id="86173"/>
    <lineage>
        <taxon>Bacteria</taxon>
        <taxon>Pseudomonadati</taxon>
        <taxon>Pseudomonadota</taxon>
        <taxon>Gammaproteobacteria</taxon>
        <taxon>Cellvibrionales</taxon>
        <taxon>Microbulbiferaceae</taxon>
        <taxon>Microbulbifer</taxon>
    </lineage>
</organism>
<dbReference type="Proteomes" id="UP001205566">
    <property type="component" value="Unassembled WGS sequence"/>
</dbReference>
<dbReference type="Gene3D" id="1.20.5.340">
    <property type="match status" value="1"/>
</dbReference>
<dbReference type="RefSeq" id="WP_255874072.1">
    <property type="nucleotide sequence ID" value="NZ_JACASI010000018.1"/>
</dbReference>
<keyword evidence="3" id="KW-1133">Transmembrane helix</keyword>
<protein>
    <submittedName>
        <fullName evidence="4">Uroporphyrinogen-III C-methyltransferase</fullName>
    </submittedName>
</protein>
<keyword evidence="3" id="KW-0812">Transmembrane</keyword>
<dbReference type="EMBL" id="JACASI010000018">
    <property type="protein sequence ID" value="MCQ3829170.1"/>
    <property type="molecule type" value="Genomic_DNA"/>
</dbReference>
<gene>
    <name evidence="4" type="ORF">HXX02_06910</name>
</gene>
<dbReference type="Pfam" id="PF04375">
    <property type="entry name" value="HemX"/>
    <property type="match status" value="1"/>
</dbReference>
<feature type="compositionally biased region" description="Polar residues" evidence="2">
    <location>
        <begin position="151"/>
        <end position="190"/>
    </location>
</feature>